<name>A0A084ASY9_STACB</name>
<sequence length="404" mass="44976">MDDPEWSWPAWKFGMKRDELFTTLHDQYNTFSFSIQDPEAFHHDVYEISRDASTTDEFHRLMATRQQQRLRELNESLESLAVEIIANPKLMATHQWQYALQLFRTKSYDSIVRYFASYLPDDYLSHDSLSPTTTFSETDSICTTSTKASSVDGAAYATFLDQSCCSDGPVITEEPYSLDTIPKSHSAMEGPLSPPESEVTQSDLAESLPAGSDALDYDSHPRSRSMSFSGSESERFCPSVTHALALDEDETSQSDDTDAAISSPSDCGDSHSSLDSVADKEDSMQAIDAFDDDFDFPTAQLPEDSFGVFDSYDTLESDTPTPRQEPFASSYTEYKPAATAAAARRLPSSYRRSPSPSSRIIHPHGGDGGVVQEIRRSPEEALSKVQKSSADTIRKRAKDRRRMA</sequence>
<reference evidence="2 3" key="1">
    <citation type="journal article" date="2014" name="BMC Genomics">
        <title>Comparative genome sequencing reveals chemotype-specific gene clusters in the toxigenic black mold Stachybotrys.</title>
        <authorList>
            <person name="Semeiks J."/>
            <person name="Borek D."/>
            <person name="Otwinowski Z."/>
            <person name="Grishin N.V."/>
        </authorList>
    </citation>
    <scope>NUCLEOTIDE SEQUENCE [LARGE SCALE GENOMIC DNA]</scope>
    <source>
        <strain evidence="3">CBS 109288 / IBT 7711</strain>
    </source>
</reference>
<feature type="region of interest" description="Disordered" evidence="1">
    <location>
        <begin position="181"/>
        <end position="233"/>
    </location>
</feature>
<feature type="compositionally biased region" description="Basic and acidic residues" evidence="1">
    <location>
        <begin position="373"/>
        <end position="382"/>
    </location>
</feature>
<feature type="compositionally biased region" description="Low complexity" evidence="1">
    <location>
        <begin position="259"/>
        <end position="273"/>
    </location>
</feature>
<accession>A0A084ASY9</accession>
<dbReference type="OrthoDB" id="4366798at2759"/>
<feature type="compositionally biased region" description="Polar residues" evidence="1">
    <location>
        <begin position="317"/>
        <end position="332"/>
    </location>
</feature>
<feature type="compositionally biased region" description="Basic residues" evidence="1">
    <location>
        <begin position="395"/>
        <end position="404"/>
    </location>
</feature>
<dbReference type="AlphaFoldDB" id="A0A084ASY9"/>
<evidence type="ECO:0000313" key="2">
    <source>
        <dbReference type="EMBL" id="KEY68418.1"/>
    </source>
</evidence>
<keyword evidence="3" id="KW-1185">Reference proteome</keyword>
<dbReference type="HOGENOM" id="CLU_041042_0_0_1"/>
<dbReference type="EMBL" id="KL648579">
    <property type="protein sequence ID" value="KEY68418.1"/>
    <property type="molecule type" value="Genomic_DNA"/>
</dbReference>
<feature type="region of interest" description="Disordered" evidence="1">
    <location>
        <begin position="248"/>
        <end position="279"/>
    </location>
</feature>
<protein>
    <submittedName>
        <fullName evidence="2">Uncharacterized protein</fullName>
    </submittedName>
</protein>
<dbReference type="Proteomes" id="UP000028045">
    <property type="component" value="Unassembled WGS sequence"/>
</dbReference>
<feature type="compositionally biased region" description="Low complexity" evidence="1">
    <location>
        <begin position="337"/>
        <end position="359"/>
    </location>
</feature>
<feature type="compositionally biased region" description="Acidic residues" evidence="1">
    <location>
        <begin position="248"/>
        <end position="258"/>
    </location>
</feature>
<organism evidence="2 3">
    <name type="scientific">Stachybotrys chartarum (strain CBS 109288 / IBT 7711)</name>
    <name type="common">Toxic black mold</name>
    <name type="synonym">Stilbospora chartarum</name>
    <dbReference type="NCBI Taxonomy" id="1280523"/>
    <lineage>
        <taxon>Eukaryota</taxon>
        <taxon>Fungi</taxon>
        <taxon>Dikarya</taxon>
        <taxon>Ascomycota</taxon>
        <taxon>Pezizomycotina</taxon>
        <taxon>Sordariomycetes</taxon>
        <taxon>Hypocreomycetidae</taxon>
        <taxon>Hypocreales</taxon>
        <taxon>Stachybotryaceae</taxon>
        <taxon>Stachybotrys</taxon>
    </lineage>
</organism>
<evidence type="ECO:0000256" key="1">
    <source>
        <dbReference type="SAM" id="MobiDB-lite"/>
    </source>
</evidence>
<feature type="region of interest" description="Disordered" evidence="1">
    <location>
        <begin position="309"/>
        <end position="404"/>
    </location>
</feature>
<proteinExistence type="predicted"/>
<gene>
    <name evidence="2" type="ORF">S7711_01194</name>
</gene>
<evidence type="ECO:0000313" key="3">
    <source>
        <dbReference type="Proteomes" id="UP000028045"/>
    </source>
</evidence>